<dbReference type="InterPro" id="IPR046335">
    <property type="entry name" value="LacI/GalR-like_sensor"/>
</dbReference>
<dbReference type="InterPro" id="IPR000160">
    <property type="entry name" value="GGDEF_dom"/>
</dbReference>
<name>E6UIC1_RUMA7</name>
<keyword evidence="2" id="KW-0238">DNA-binding</keyword>
<evidence type="ECO:0000259" key="4">
    <source>
        <dbReference type="PROSITE" id="PS50887"/>
    </source>
</evidence>
<dbReference type="EMBL" id="CP002403">
    <property type="protein sequence ID" value="ADU22182.1"/>
    <property type="molecule type" value="Genomic_DNA"/>
</dbReference>
<dbReference type="NCBIfam" id="TIGR00254">
    <property type="entry name" value="GGDEF"/>
    <property type="match status" value="1"/>
</dbReference>
<keyword evidence="3" id="KW-0804">Transcription</keyword>
<sequence>MISLAREAESRGYKTIVISNYTYYEIEDYSPAESEIFQMMDSPVFDGLVLMPESIKSISLWEKVLDRAKATGIPFVCVDRDVPDCVSVTFSYGKSFEKVVRHIIEVHKPKIINFIGGKRNNSFSEERLNVFKKVLAENGREFEPERFGYGDFWETPTLAVLDKFYNGEQEPPDAIICVNDAEAMTCVDYLRNKGISLPDEVIISGFDGIEEEKYVVPRITTAACDIDGMSRKTMDLLEELMNGKTPSERLAVIDYSLRISQSCGCKPVDEAGRINKLIELFIEKKNYERHERRMFEYNSHTGELYSYDSFARLMPYYCEFPTWVCIEPQLLYDGDDKNIESTASTGEMTMFMHSGNNLGKFYPDTYTYNIPFQQKDILPDLDKVFDEHNSLLIAPLSYHGGKMGYLTVAMDSESFDFLFTHRFISNTNQIFETLKTNMQLQKAYEKVADMHMRDPMTGIYNRRGFYMRMSELTESGTTNYTLFSIDLDRLKYINDNFGHYAGDRAILTAAMLISSTSGKDSVCARFGGDEFIVVIPEKDDTNTADAYIKSVESEIEKINSEKTMPFTLSISIGGTSLKVTDRENIEISMKEADKKMYECKRRNHAIRD</sequence>
<dbReference type="eggNOG" id="COG2199">
    <property type="taxonomic scope" value="Bacteria"/>
</dbReference>
<evidence type="ECO:0000256" key="1">
    <source>
        <dbReference type="ARBA" id="ARBA00023015"/>
    </source>
</evidence>
<dbReference type="STRING" id="697329.Rumal_1682"/>
<dbReference type="InterPro" id="IPR028082">
    <property type="entry name" value="Peripla_BP_I"/>
</dbReference>
<dbReference type="InterPro" id="IPR043128">
    <property type="entry name" value="Rev_trsase/Diguanyl_cyclase"/>
</dbReference>
<protein>
    <submittedName>
        <fullName evidence="5">Diguanylate cyclase</fullName>
    </submittedName>
</protein>
<dbReference type="AlphaFoldDB" id="E6UIC1"/>
<proteinExistence type="predicted"/>
<dbReference type="SMART" id="SM00267">
    <property type="entry name" value="GGDEF"/>
    <property type="match status" value="1"/>
</dbReference>
<feature type="domain" description="GGDEF" evidence="4">
    <location>
        <begin position="478"/>
        <end position="608"/>
    </location>
</feature>
<dbReference type="Pfam" id="PF00990">
    <property type="entry name" value="GGDEF"/>
    <property type="match status" value="1"/>
</dbReference>
<accession>E6UIC1</accession>
<dbReference type="PANTHER" id="PTHR30146">
    <property type="entry name" value="LACI-RELATED TRANSCRIPTIONAL REPRESSOR"/>
    <property type="match status" value="1"/>
</dbReference>
<dbReference type="CDD" id="cd06267">
    <property type="entry name" value="PBP1_LacI_sugar_binding-like"/>
    <property type="match status" value="1"/>
</dbReference>
<dbReference type="HOGENOM" id="CLU_020864_0_0_9"/>
<dbReference type="GO" id="GO:0000976">
    <property type="term" value="F:transcription cis-regulatory region binding"/>
    <property type="evidence" value="ECO:0007669"/>
    <property type="project" value="TreeGrafter"/>
</dbReference>
<dbReference type="InterPro" id="IPR029787">
    <property type="entry name" value="Nucleotide_cyclase"/>
</dbReference>
<dbReference type="Proteomes" id="UP000006919">
    <property type="component" value="Chromosome"/>
</dbReference>
<evidence type="ECO:0000313" key="5">
    <source>
        <dbReference type="EMBL" id="ADU22182.1"/>
    </source>
</evidence>
<dbReference type="SUPFAM" id="SSF55073">
    <property type="entry name" value="Nucleotide cyclase"/>
    <property type="match status" value="1"/>
</dbReference>
<gene>
    <name evidence="5" type="ordered locus">Rumal_1682</name>
</gene>
<dbReference type="SUPFAM" id="SSF53822">
    <property type="entry name" value="Periplasmic binding protein-like I"/>
    <property type="match status" value="1"/>
</dbReference>
<dbReference type="CDD" id="cd01949">
    <property type="entry name" value="GGDEF"/>
    <property type="match status" value="1"/>
</dbReference>
<dbReference type="KEGG" id="ral:Rumal_1682"/>
<dbReference type="PANTHER" id="PTHR30146:SF24">
    <property type="entry name" value="XYLOSE OPERON REGULATORY PROTEIN"/>
    <property type="match status" value="1"/>
</dbReference>
<dbReference type="eggNOG" id="COG1609">
    <property type="taxonomic scope" value="Bacteria"/>
</dbReference>
<keyword evidence="1" id="KW-0805">Transcription regulation</keyword>
<dbReference type="PROSITE" id="PS50887">
    <property type="entry name" value="GGDEF"/>
    <property type="match status" value="1"/>
</dbReference>
<evidence type="ECO:0000313" key="6">
    <source>
        <dbReference type="Proteomes" id="UP000006919"/>
    </source>
</evidence>
<evidence type="ECO:0000256" key="3">
    <source>
        <dbReference type="ARBA" id="ARBA00023163"/>
    </source>
</evidence>
<dbReference type="Pfam" id="PF13377">
    <property type="entry name" value="Peripla_BP_3"/>
    <property type="match status" value="1"/>
</dbReference>
<dbReference type="Gene3D" id="3.30.70.270">
    <property type="match status" value="1"/>
</dbReference>
<dbReference type="GO" id="GO:0003700">
    <property type="term" value="F:DNA-binding transcription factor activity"/>
    <property type="evidence" value="ECO:0007669"/>
    <property type="project" value="TreeGrafter"/>
</dbReference>
<dbReference type="Gene3D" id="3.40.50.2300">
    <property type="match status" value="2"/>
</dbReference>
<dbReference type="RefSeq" id="WP_013498347.1">
    <property type="nucleotide sequence ID" value="NC_014833.1"/>
</dbReference>
<evidence type="ECO:0000256" key="2">
    <source>
        <dbReference type="ARBA" id="ARBA00023125"/>
    </source>
</evidence>
<organism evidence="5 6">
    <name type="scientific">Ruminococcus albus (strain ATCC 27210 / DSM 20455 / JCM 14654 / NCDO 2250 / 7)</name>
    <dbReference type="NCBI Taxonomy" id="697329"/>
    <lineage>
        <taxon>Bacteria</taxon>
        <taxon>Bacillati</taxon>
        <taxon>Bacillota</taxon>
        <taxon>Clostridia</taxon>
        <taxon>Eubacteriales</taxon>
        <taxon>Oscillospiraceae</taxon>
        <taxon>Ruminococcus</taxon>
    </lineage>
</organism>
<reference evidence="5 6" key="1">
    <citation type="journal article" date="2011" name="J. Bacteriol.">
        <title>Complete genome of the cellulolytic ruminal bacterium Ruminococcus albus 7.</title>
        <authorList>
            <person name="Suen G."/>
            <person name="Stevenson D.M."/>
            <person name="Bruce D.C."/>
            <person name="Chertkov O."/>
            <person name="Copeland A."/>
            <person name="Cheng J.F."/>
            <person name="Detter C."/>
            <person name="Detter J.C."/>
            <person name="Goodwin L.A."/>
            <person name="Han C.S."/>
            <person name="Hauser L.J."/>
            <person name="Ivanova N.N."/>
            <person name="Kyrpides N.C."/>
            <person name="Land M.L."/>
            <person name="Lapidus A."/>
            <person name="Lucas S."/>
            <person name="Ovchinnikova G."/>
            <person name="Pitluck S."/>
            <person name="Tapia R."/>
            <person name="Woyke T."/>
            <person name="Boyum J."/>
            <person name="Mead D."/>
            <person name="Weimer P.J."/>
        </authorList>
    </citation>
    <scope>NUCLEOTIDE SEQUENCE [LARGE SCALE GENOMIC DNA]</scope>
    <source>
        <strain evidence="6">ATCC 27210 / DSM 20455 / JCM 14654 / NCDO 2250 / 7</strain>
    </source>
</reference>
<dbReference type="OrthoDB" id="56125at2"/>